<name>A0ACC0Z1K6_9ROSI</name>
<protein>
    <submittedName>
        <fullName evidence="1">Uncharacterized protein</fullName>
    </submittedName>
</protein>
<sequence>MATSADHNSSGSVSPGMMKYKRRRFSEIPDEFGGNYSPYKHYNAFFRRKERSLWPAMRISMDRCLFGLILVAFFSTLVLAKSALMNTLHDFKSERVLIQVIQQTVVERNNNNMALESTKTKFQNRNIWTKISSDKYYQCINRSRAERRDDSSTNGYLMVHANGGLNQMKTGISDMVAIAKIMNATLVLPSLDHKSYWTDPSDFKDVFNWRHFMEVLKEDISIVESLPPELEAVNHIQMAPVSWSKASYYRGEIAPLFKEYRVIKFTRTNARLVNNGLAMSIQRLRCRAMYQALAFSDRIVELGNILVERLKNMNSPYVALHLRYEKDMLSFTGCSYNLTEAEDEELRRLRYKTQHWKEKEINSTERRLNGVCPMTPREVAVFLEAMGFPFDTNIYIVAGDIYGQNGIKELRAKYPNVITHYDLATEEELEPFRKCQNQLAALDNIIALESDVFVYTYDGNMAKAVKGQREFEGFRKTICPDKWNFVRLIDQYDKGLISWESFKSKIKSLHEDRMGAPHLRTIADSPRMEESFYANPYPGCICDKSKDLPISYRANRRRTW</sequence>
<accession>A0ACC0Z1K6</accession>
<proteinExistence type="predicted"/>
<evidence type="ECO:0000313" key="2">
    <source>
        <dbReference type="Proteomes" id="UP001163603"/>
    </source>
</evidence>
<keyword evidence="2" id="KW-1185">Reference proteome</keyword>
<evidence type="ECO:0000313" key="1">
    <source>
        <dbReference type="EMBL" id="KAJ0045051.1"/>
    </source>
</evidence>
<reference evidence="2" key="1">
    <citation type="journal article" date="2023" name="G3 (Bethesda)">
        <title>Genome assembly and association tests identify interacting loci associated with vigor, precocity, and sex in interspecific pistachio rootstocks.</title>
        <authorList>
            <person name="Palmer W."/>
            <person name="Jacygrad E."/>
            <person name="Sagayaradj S."/>
            <person name="Cavanaugh K."/>
            <person name="Han R."/>
            <person name="Bertier L."/>
            <person name="Beede B."/>
            <person name="Kafkas S."/>
            <person name="Golino D."/>
            <person name="Preece J."/>
            <person name="Michelmore R."/>
        </authorList>
    </citation>
    <scope>NUCLEOTIDE SEQUENCE [LARGE SCALE GENOMIC DNA]</scope>
</reference>
<dbReference type="Proteomes" id="UP001163603">
    <property type="component" value="Chromosome 3"/>
</dbReference>
<gene>
    <name evidence="1" type="ORF">Pint_06420</name>
</gene>
<comment type="caution">
    <text evidence="1">The sequence shown here is derived from an EMBL/GenBank/DDBJ whole genome shotgun (WGS) entry which is preliminary data.</text>
</comment>
<organism evidence="1 2">
    <name type="scientific">Pistacia integerrima</name>
    <dbReference type="NCBI Taxonomy" id="434235"/>
    <lineage>
        <taxon>Eukaryota</taxon>
        <taxon>Viridiplantae</taxon>
        <taxon>Streptophyta</taxon>
        <taxon>Embryophyta</taxon>
        <taxon>Tracheophyta</taxon>
        <taxon>Spermatophyta</taxon>
        <taxon>Magnoliopsida</taxon>
        <taxon>eudicotyledons</taxon>
        <taxon>Gunneridae</taxon>
        <taxon>Pentapetalae</taxon>
        <taxon>rosids</taxon>
        <taxon>malvids</taxon>
        <taxon>Sapindales</taxon>
        <taxon>Anacardiaceae</taxon>
        <taxon>Pistacia</taxon>
    </lineage>
</organism>
<dbReference type="EMBL" id="CM047738">
    <property type="protein sequence ID" value="KAJ0045051.1"/>
    <property type="molecule type" value="Genomic_DNA"/>
</dbReference>